<dbReference type="AlphaFoldDB" id="A0A9X2I2R9"/>
<sequence>MLASFELAGHVIGLIINRDLTGETVDEIIAECDKKIRNFDSLNIFIELERGHEVTLKGLLKGINYKYSNSDYFDKIAIVTDSRSFQIAVDLSDTFLDVETRTYELKDRLEALQWISL</sequence>
<evidence type="ECO:0000313" key="2">
    <source>
        <dbReference type="Proteomes" id="UP001155280"/>
    </source>
</evidence>
<organism evidence="1 2">
    <name type="scientific">Christiangramia oceanisediminis</name>
    <dbReference type="NCBI Taxonomy" id="2920386"/>
    <lineage>
        <taxon>Bacteria</taxon>
        <taxon>Pseudomonadati</taxon>
        <taxon>Bacteroidota</taxon>
        <taxon>Flavobacteriia</taxon>
        <taxon>Flavobacteriales</taxon>
        <taxon>Flavobacteriaceae</taxon>
        <taxon>Christiangramia</taxon>
    </lineage>
</organism>
<protein>
    <submittedName>
        <fullName evidence="1">STAS/SEC14 domain-containing protein</fullName>
    </submittedName>
</protein>
<reference evidence="1" key="1">
    <citation type="submission" date="2022-07" db="EMBL/GenBank/DDBJ databases">
        <title>Gramela sediminis sp. nov., isolated from deep-sea sediment of the Indian Ocean.</title>
        <authorList>
            <person name="Shi H."/>
        </authorList>
    </citation>
    <scope>NUCLEOTIDE SEQUENCE</scope>
    <source>
        <strain evidence="1">GC03-9</strain>
    </source>
</reference>
<gene>
    <name evidence="1" type="ORF">MKO06_06810</name>
</gene>
<dbReference type="Pfam" id="PF11964">
    <property type="entry name" value="SpoIIAA-like"/>
    <property type="match status" value="1"/>
</dbReference>
<dbReference type="InterPro" id="IPR021866">
    <property type="entry name" value="SpoIIAA-like"/>
</dbReference>
<keyword evidence="2" id="KW-1185">Reference proteome</keyword>
<comment type="caution">
    <text evidence="1">The sequence shown here is derived from an EMBL/GenBank/DDBJ whole genome shotgun (WGS) entry which is preliminary data.</text>
</comment>
<name>A0A9X2I2R9_9FLAO</name>
<dbReference type="EMBL" id="JANCNS010000001">
    <property type="protein sequence ID" value="MCP9199610.1"/>
    <property type="molecule type" value="Genomic_DNA"/>
</dbReference>
<dbReference type="InterPro" id="IPR038396">
    <property type="entry name" value="SpoIIAA-like_sf"/>
</dbReference>
<dbReference type="SUPFAM" id="SSF52091">
    <property type="entry name" value="SpoIIaa-like"/>
    <property type="match status" value="1"/>
</dbReference>
<accession>A0A9X2I2R9</accession>
<dbReference type="RefSeq" id="WP_241550051.1">
    <property type="nucleotide sequence ID" value="NZ_JANCNS010000001.1"/>
</dbReference>
<evidence type="ECO:0000313" key="1">
    <source>
        <dbReference type="EMBL" id="MCP9199610.1"/>
    </source>
</evidence>
<dbReference type="Gene3D" id="3.40.50.10600">
    <property type="entry name" value="SpoIIaa-like domains"/>
    <property type="match status" value="1"/>
</dbReference>
<proteinExistence type="predicted"/>
<dbReference type="InterPro" id="IPR036513">
    <property type="entry name" value="STAS_dom_sf"/>
</dbReference>
<dbReference type="Proteomes" id="UP001155280">
    <property type="component" value="Unassembled WGS sequence"/>
</dbReference>